<reference evidence="2 3" key="1">
    <citation type="submission" date="2017-02" db="EMBL/GenBank/DDBJ databases">
        <authorList>
            <person name="Jeong S."/>
        </authorList>
    </citation>
    <scope>NUCLEOTIDE SEQUENCE [LARGE SCALE GENOMIC DNA]</scope>
    <source>
        <strain evidence="2 3">RMAR6-6</strain>
    </source>
</reference>
<dbReference type="EMBL" id="CP019630">
    <property type="protein sequence ID" value="AQQ06167.1"/>
    <property type="molecule type" value="Genomic_DNA"/>
</dbReference>
<gene>
    <name evidence="2" type="ORF">B0E33_23445</name>
</gene>
<evidence type="ECO:0000313" key="2">
    <source>
        <dbReference type="EMBL" id="AQQ06167.1"/>
    </source>
</evidence>
<dbReference type="Proteomes" id="UP000188174">
    <property type="component" value="Chromosome"/>
</dbReference>
<keyword evidence="3" id="KW-1185">Reference proteome</keyword>
<dbReference type="InterPro" id="IPR036388">
    <property type="entry name" value="WH-like_DNA-bd_sf"/>
</dbReference>
<feature type="domain" description="HTH luxR-type" evidence="1">
    <location>
        <begin position="313"/>
        <end position="370"/>
    </location>
</feature>
<sequence>MQPFGEGKVKVDQARLNAAIRGLYEAAVTAELWKPAMEEVTDALQAKSCHFFSNNLTDAGDDLFVTVRMDPDFHKDYMSTYAELDVRYPRILDAPVGRVLHGDLLWTDEERMASPVYHENLLPFELYEVTGAQLAMPDRLSWLGFSLYDEEPWEKDQLEAQQLILGHTRQALRIHLTLAEAKANTETLGNLLTARGQGVILVTAGGRIVFANDQAEALQQEQVLKMSSRGLVFRDRALNQRLAIALDALHFRSSVPSGETVTLTDTTDHQIGVRFLPVPGGIGGGGSMLAVLCIPLHMQHGPDPSEIRQFAGLFRLTPSEELVVGAIASGQDLSQHCVERGISLDTARKHLKNTMAKANCRSQKDLLRLVERFCFFRLR</sequence>
<dbReference type="SUPFAM" id="SSF46894">
    <property type="entry name" value="C-terminal effector domain of the bipartite response regulators"/>
    <property type="match status" value="1"/>
</dbReference>
<dbReference type="Gene3D" id="1.10.10.10">
    <property type="entry name" value="Winged helix-like DNA-binding domain superfamily/Winged helix DNA-binding domain"/>
    <property type="match status" value="1"/>
</dbReference>
<evidence type="ECO:0000313" key="3">
    <source>
        <dbReference type="Proteomes" id="UP000188174"/>
    </source>
</evidence>
<name>A0ABN4X529_9HYPH</name>
<dbReference type="InterPro" id="IPR000792">
    <property type="entry name" value="Tscrpt_reg_LuxR_C"/>
</dbReference>
<dbReference type="SMART" id="SM00421">
    <property type="entry name" value="HTH_LUXR"/>
    <property type="match status" value="1"/>
</dbReference>
<proteinExistence type="predicted"/>
<dbReference type="InterPro" id="IPR016032">
    <property type="entry name" value="Sig_transdc_resp-reg_C-effctor"/>
</dbReference>
<protein>
    <recommendedName>
        <fullName evidence="1">HTH luxR-type domain-containing protein</fullName>
    </recommendedName>
</protein>
<evidence type="ECO:0000259" key="1">
    <source>
        <dbReference type="SMART" id="SM00421"/>
    </source>
</evidence>
<organism evidence="2 3">
    <name type="scientific">Roseibium algicola</name>
    <dbReference type="NCBI Taxonomy" id="2857014"/>
    <lineage>
        <taxon>Bacteria</taxon>
        <taxon>Pseudomonadati</taxon>
        <taxon>Pseudomonadota</taxon>
        <taxon>Alphaproteobacteria</taxon>
        <taxon>Hyphomicrobiales</taxon>
        <taxon>Stappiaceae</taxon>
        <taxon>Roseibium</taxon>
    </lineage>
</organism>
<accession>A0ABN4X529</accession>